<dbReference type="Proteomes" id="UP001464555">
    <property type="component" value="Unassembled WGS sequence"/>
</dbReference>
<feature type="transmembrane region" description="Helical" evidence="6">
    <location>
        <begin position="174"/>
        <end position="195"/>
    </location>
</feature>
<sequence length="287" mass="31628">MLYLILSIICSVTVGVIFKIARKYDTCITQVIAWNYVFAIILCYVFFSPDLAAIAPTEHWSLYTPLAVLLPAIFILMATSIRHMGIVRTDAAQRLSLFIPILAAWFIFKEDFNILKLAGLAVGFPAILLIVSRQQENQGRQWVYPLLVLFGFGIIDVLFKQVALLPSPGYTTSLFIIFCGALAVTVLIVLYQVIFKKAALKLMSLAFGTLVGIFNFGNILFYLKAHKEFADNPSTVFAAMNMGVIVVGSLAGILLFKEKLSKGNYVGIVLALVAIVLITLSQIYKGA</sequence>
<feature type="transmembrane region" description="Helical" evidence="6">
    <location>
        <begin position="91"/>
        <end position="108"/>
    </location>
</feature>
<feature type="transmembrane region" description="Helical" evidence="6">
    <location>
        <begin position="60"/>
        <end position="79"/>
    </location>
</feature>
<dbReference type="Gene3D" id="1.10.3730.20">
    <property type="match status" value="1"/>
</dbReference>
<organism evidence="8 9">
    <name type="scientific">Flavobacterium arundinis</name>
    <dbReference type="NCBI Taxonomy" id="3139143"/>
    <lineage>
        <taxon>Bacteria</taxon>
        <taxon>Pseudomonadati</taxon>
        <taxon>Bacteroidota</taxon>
        <taxon>Flavobacteriia</taxon>
        <taxon>Flavobacteriales</taxon>
        <taxon>Flavobacteriaceae</taxon>
        <taxon>Flavobacterium</taxon>
    </lineage>
</organism>
<gene>
    <name evidence="8" type="ORF">AAEO56_09310</name>
</gene>
<keyword evidence="4 6" id="KW-1133">Transmembrane helix</keyword>
<name>A0ABU9HWB7_9FLAO</name>
<dbReference type="Pfam" id="PF00892">
    <property type="entry name" value="EamA"/>
    <property type="match status" value="1"/>
</dbReference>
<dbReference type="InterPro" id="IPR050638">
    <property type="entry name" value="AA-Vitamin_Transporters"/>
</dbReference>
<evidence type="ECO:0000256" key="6">
    <source>
        <dbReference type="SAM" id="Phobius"/>
    </source>
</evidence>
<evidence type="ECO:0000256" key="4">
    <source>
        <dbReference type="ARBA" id="ARBA00022989"/>
    </source>
</evidence>
<keyword evidence="5 6" id="KW-0472">Membrane</keyword>
<feature type="transmembrane region" description="Helical" evidence="6">
    <location>
        <begin position="33"/>
        <end position="54"/>
    </location>
</feature>
<feature type="domain" description="EamA" evidence="7">
    <location>
        <begin position="2"/>
        <end position="131"/>
    </location>
</feature>
<feature type="transmembrane region" description="Helical" evidence="6">
    <location>
        <begin position="235"/>
        <end position="256"/>
    </location>
</feature>
<dbReference type="SUPFAM" id="SSF103481">
    <property type="entry name" value="Multidrug resistance efflux transporter EmrE"/>
    <property type="match status" value="2"/>
</dbReference>
<protein>
    <submittedName>
        <fullName evidence="8">DMT family transporter</fullName>
    </submittedName>
</protein>
<keyword evidence="9" id="KW-1185">Reference proteome</keyword>
<keyword evidence="2" id="KW-1003">Cell membrane</keyword>
<accession>A0ABU9HWB7</accession>
<evidence type="ECO:0000259" key="7">
    <source>
        <dbReference type="Pfam" id="PF00892"/>
    </source>
</evidence>
<evidence type="ECO:0000256" key="3">
    <source>
        <dbReference type="ARBA" id="ARBA00022692"/>
    </source>
</evidence>
<dbReference type="RefSeq" id="WP_341696774.1">
    <property type="nucleotide sequence ID" value="NZ_JBBYHR010000004.1"/>
</dbReference>
<dbReference type="EMBL" id="JBBYHR010000004">
    <property type="protein sequence ID" value="MEL1244457.1"/>
    <property type="molecule type" value="Genomic_DNA"/>
</dbReference>
<feature type="transmembrane region" description="Helical" evidence="6">
    <location>
        <begin position="143"/>
        <end position="162"/>
    </location>
</feature>
<comment type="caution">
    <text evidence="8">The sequence shown here is derived from an EMBL/GenBank/DDBJ whole genome shotgun (WGS) entry which is preliminary data.</text>
</comment>
<keyword evidence="3 6" id="KW-0812">Transmembrane</keyword>
<dbReference type="PANTHER" id="PTHR32322:SF18">
    <property type="entry name" value="S-ADENOSYLMETHIONINE_S-ADENOSYLHOMOCYSTEINE TRANSPORTER"/>
    <property type="match status" value="1"/>
</dbReference>
<dbReference type="InterPro" id="IPR037185">
    <property type="entry name" value="EmrE-like"/>
</dbReference>
<feature type="transmembrane region" description="Helical" evidence="6">
    <location>
        <begin position="263"/>
        <end position="284"/>
    </location>
</feature>
<dbReference type="InterPro" id="IPR000620">
    <property type="entry name" value="EamA_dom"/>
</dbReference>
<evidence type="ECO:0000256" key="2">
    <source>
        <dbReference type="ARBA" id="ARBA00022475"/>
    </source>
</evidence>
<evidence type="ECO:0000256" key="1">
    <source>
        <dbReference type="ARBA" id="ARBA00004651"/>
    </source>
</evidence>
<feature type="transmembrane region" description="Helical" evidence="6">
    <location>
        <begin position="114"/>
        <end position="131"/>
    </location>
</feature>
<feature type="transmembrane region" description="Helical" evidence="6">
    <location>
        <begin position="202"/>
        <end position="223"/>
    </location>
</feature>
<comment type="subcellular location">
    <subcellularLocation>
        <location evidence="1">Cell membrane</location>
        <topology evidence="1">Multi-pass membrane protein</topology>
    </subcellularLocation>
</comment>
<evidence type="ECO:0000313" key="8">
    <source>
        <dbReference type="EMBL" id="MEL1244457.1"/>
    </source>
</evidence>
<feature type="transmembrane region" description="Helical" evidence="6">
    <location>
        <begin position="6"/>
        <end position="21"/>
    </location>
</feature>
<evidence type="ECO:0000313" key="9">
    <source>
        <dbReference type="Proteomes" id="UP001464555"/>
    </source>
</evidence>
<dbReference type="PANTHER" id="PTHR32322">
    <property type="entry name" value="INNER MEMBRANE TRANSPORTER"/>
    <property type="match status" value="1"/>
</dbReference>
<reference evidence="8 9" key="1">
    <citation type="submission" date="2024-04" db="EMBL/GenBank/DDBJ databases">
        <title>Flavobacterium sp. DGU11 16S ribosomal RNA gene Genome sequencing and assembly.</title>
        <authorList>
            <person name="Park S."/>
        </authorList>
    </citation>
    <scope>NUCLEOTIDE SEQUENCE [LARGE SCALE GENOMIC DNA]</scope>
    <source>
        <strain evidence="8 9">DGU11</strain>
    </source>
</reference>
<evidence type="ECO:0000256" key="5">
    <source>
        <dbReference type="ARBA" id="ARBA00023136"/>
    </source>
</evidence>
<proteinExistence type="predicted"/>